<dbReference type="GO" id="GO:0016491">
    <property type="term" value="F:oxidoreductase activity"/>
    <property type="evidence" value="ECO:0007669"/>
    <property type="project" value="InterPro"/>
</dbReference>
<name>A0A168BKH2_CORFA</name>
<dbReference type="EMBL" id="AZHB01000004">
    <property type="protein sequence ID" value="OAA70228.1"/>
    <property type="molecule type" value="Genomic_DNA"/>
</dbReference>
<accession>A0A168BKH2</accession>
<comment type="caution">
    <text evidence="2">The sequence shown here is derived from an EMBL/GenBank/DDBJ whole genome shotgun (WGS) entry which is preliminary data.</text>
</comment>
<sequence length="260" mass="30091">MADRVLQTDALEAPLYFLERNEIWDSTKPYTFQYYTKEKFPRTNVLQSPSLTRINDMRSHCTPATLEAEGFTFSRFSSKMQHSDFQDEEKVASVYCRELESHFLDLLGAKHVRALDYQVRRRLPEYPYFGGKIPPSPQPSLLTHADATLQSAEQIVRELYGKDAEQVLQSRFQIITVWKPCRGPVKDWPLAVCDATSVERSDLLPADVIYPNYLAENCMIHFNPNQRWYWLPEQESDEILIFKAIDSSNPTSSYPVLGPK</sequence>
<reference evidence="2 3" key="1">
    <citation type="journal article" date="2016" name="Genome Biol. Evol.">
        <title>Divergent and convergent evolution of fungal pathogenicity.</title>
        <authorList>
            <person name="Shang Y."/>
            <person name="Xiao G."/>
            <person name="Zheng P."/>
            <person name="Cen K."/>
            <person name="Zhan S."/>
            <person name="Wang C."/>
        </authorList>
    </citation>
    <scope>NUCLEOTIDE SEQUENCE [LARGE SCALE GENOMIC DNA]</scope>
    <source>
        <strain evidence="2 3">ARSEF 2679</strain>
    </source>
</reference>
<evidence type="ECO:0000313" key="3">
    <source>
        <dbReference type="Proteomes" id="UP000076744"/>
    </source>
</evidence>
<dbReference type="GeneID" id="30018494"/>
<dbReference type="AlphaFoldDB" id="A0A168BKH2"/>
<comment type="similarity">
    <text evidence="1">Belongs to the asaB hydroxylase/desaturase family.</text>
</comment>
<gene>
    <name evidence="2" type="ORF">ISF_02202</name>
</gene>
<evidence type="ECO:0000313" key="2">
    <source>
        <dbReference type="EMBL" id="OAA70228.1"/>
    </source>
</evidence>
<dbReference type="RefSeq" id="XP_018706515.1">
    <property type="nucleotide sequence ID" value="XM_018845809.1"/>
</dbReference>
<dbReference type="InterPro" id="IPR044053">
    <property type="entry name" value="AsaB-like"/>
</dbReference>
<dbReference type="PANTHER" id="PTHR34598">
    <property type="entry name" value="BLL6449 PROTEIN"/>
    <property type="match status" value="1"/>
</dbReference>
<dbReference type="STRING" id="1081104.A0A168BKH2"/>
<proteinExistence type="inferred from homology"/>
<keyword evidence="3" id="KW-1185">Reference proteome</keyword>
<evidence type="ECO:0000256" key="1">
    <source>
        <dbReference type="ARBA" id="ARBA00023604"/>
    </source>
</evidence>
<dbReference type="OrthoDB" id="412788at2759"/>
<protein>
    <submittedName>
        <fullName evidence="2">Uncharacterized protein</fullName>
    </submittedName>
</protein>
<organism evidence="2 3">
    <name type="scientific">Cordyceps fumosorosea (strain ARSEF 2679)</name>
    <name type="common">Isaria fumosorosea</name>
    <dbReference type="NCBI Taxonomy" id="1081104"/>
    <lineage>
        <taxon>Eukaryota</taxon>
        <taxon>Fungi</taxon>
        <taxon>Dikarya</taxon>
        <taxon>Ascomycota</taxon>
        <taxon>Pezizomycotina</taxon>
        <taxon>Sordariomycetes</taxon>
        <taxon>Hypocreomycetidae</taxon>
        <taxon>Hypocreales</taxon>
        <taxon>Cordycipitaceae</taxon>
        <taxon>Cordyceps</taxon>
    </lineage>
</organism>
<dbReference type="Proteomes" id="UP000076744">
    <property type="component" value="Unassembled WGS sequence"/>
</dbReference>
<dbReference type="PANTHER" id="PTHR34598:SF3">
    <property type="entry name" value="OXIDOREDUCTASE AN1597"/>
    <property type="match status" value="1"/>
</dbReference>
<dbReference type="NCBIfam" id="NF041278">
    <property type="entry name" value="CmcJ_NvfI_EfuI"/>
    <property type="match status" value="1"/>
</dbReference>